<name>A0AAV4RR81_9ARAC</name>
<evidence type="ECO:0000313" key="5">
    <source>
        <dbReference type="Proteomes" id="UP001054837"/>
    </source>
</evidence>
<reference evidence="4 5" key="1">
    <citation type="submission" date="2021-06" db="EMBL/GenBank/DDBJ databases">
        <title>Caerostris darwini draft genome.</title>
        <authorList>
            <person name="Kono N."/>
            <person name="Arakawa K."/>
        </authorList>
    </citation>
    <scope>NUCLEOTIDE SEQUENCE [LARGE SCALE GENOMIC DNA]</scope>
</reference>
<feature type="transmembrane region" description="Helical" evidence="2">
    <location>
        <begin position="271"/>
        <end position="289"/>
    </location>
</feature>
<evidence type="ECO:0000313" key="4">
    <source>
        <dbReference type="EMBL" id="GIY23446.1"/>
    </source>
</evidence>
<feature type="chain" id="PRO_5043461603" evidence="3">
    <location>
        <begin position="19"/>
        <end position="290"/>
    </location>
</feature>
<gene>
    <name evidence="4" type="primary">AVEN_40795_1</name>
    <name evidence="4" type="ORF">CDAR_456031</name>
</gene>
<proteinExistence type="predicted"/>
<keyword evidence="3" id="KW-0732">Signal</keyword>
<dbReference type="Proteomes" id="UP001054837">
    <property type="component" value="Unassembled WGS sequence"/>
</dbReference>
<accession>A0AAV4RR81</accession>
<keyword evidence="2" id="KW-1133">Transmembrane helix</keyword>
<organism evidence="4 5">
    <name type="scientific">Caerostris darwini</name>
    <dbReference type="NCBI Taxonomy" id="1538125"/>
    <lineage>
        <taxon>Eukaryota</taxon>
        <taxon>Metazoa</taxon>
        <taxon>Ecdysozoa</taxon>
        <taxon>Arthropoda</taxon>
        <taxon>Chelicerata</taxon>
        <taxon>Arachnida</taxon>
        <taxon>Araneae</taxon>
        <taxon>Araneomorphae</taxon>
        <taxon>Entelegynae</taxon>
        <taxon>Araneoidea</taxon>
        <taxon>Araneidae</taxon>
        <taxon>Caerostris</taxon>
    </lineage>
</organism>
<sequence length="290" mass="33370">MRSVVVFIAYAALLGSEGARSGYWGNPPLMGDSGIRKCYSEMEKENDITHLLLETASPTNIDAFCRVYNKAASGLNLRPNSHQWRALPRWSWRMTRLKKCVADHEHHLSVSENTECLRKTRGVTIFHLNVCPPGSNITRNYKDNCHCFNRIESQLISCSYKLPVMSEHRMQNDLRRMCCALKRHRICVVEAASHRCGGEAAEVVDQIVVRYFQSQTRKCTSSHLSYCGAVELDDNWVDSEDRHKPDFETEEEDFHAEERRRHKSRGHSTAVSNKMFSIILFAILVLYVFQ</sequence>
<evidence type="ECO:0000256" key="2">
    <source>
        <dbReference type="SAM" id="Phobius"/>
    </source>
</evidence>
<evidence type="ECO:0000256" key="1">
    <source>
        <dbReference type="SAM" id="MobiDB-lite"/>
    </source>
</evidence>
<feature type="region of interest" description="Disordered" evidence="1">
    <location>
        <begin position="247"/>
        <end position="266"/>
    </location>
</feature>
<keyword evidence="5" id="KW-1185">Reference proteome</keyword>
<keyword evidence="2" id="KW-0472">Membrane</keyword>
<feature type="signal peptide" evidence="3">
    <location>
        <begin position="1"/>
        <end position="18"/>
    </location>
</feature>
<keyword evidence="2" id="KW-0812">Transmembrane</keyword>
<dbReference type="AlphaFoldDB" id="A0AAV4RR81"/>
<protein>
    <submittedName>
        <fullName evidence="4">Uncharacterized protein</fullName>
    </submittedName>
</protein>
<evidence type="ECO:0000256" key="3">
    <source>
        <dbReference type="SAM" id="SignalP"/>
    </source>
</evidence>
<dbReference type="EMBL" id="BPLQ01006551">
    <property type="protein sequence ID" value="GIY23446.1"/>
    <property type="molecule type" value="Genomic_DNA"/>
</dbReference>
<comment type="caution">
    <text evidence="4">The sequence shown here is derived from an EMBL/GenBank/DDBJ whole genome shotgun (WGS) entry which is preliminary data.</text>
</comment>